<dbReference type="RefSeq" id="WP_016455344.1">
    <property type="nucleotide sequence ID" value="NZ_KE150269.1"/>
</dbReference>
<evidence type="ECO:0000256" key="3">
    <source>
        <dbReference type="ARBA" id="ARBA00022989"/>
    </source>
</evidence>
<gene>
    <name evidence="8" type="ORF">HMPREF9306_00498</name>
</gene>
<evidence type="ECO:0000256" key="1">
    <source>
        <dbReference type="ARBA" id="ARBA00004141"/>
    </source>
</evidence>
<evidence type="ECO:0000256" key="6">
    <source>
        <dbReference type="SAM" id="Phobius"/>
    </source>
</evidence>
<dbReference type="InterPro" id="IPR023908">
    <property type="entry name" value="xxxLxxG_rpt"/>
</dbReference>
<evidence type="ECO:0000256" key="2">
    <source>
        <dbReference type="ARBA" id="ARBA00022692"/>
    </source>
</evidence>
<dbReference type="Proteomes" id="UP000014417">
    <property type="component" value="Unassembled WGS sequence"/>
</dbReference>
<feature type="transmembrane region" description="Helical" evidence="6">
    <location>
        <begin position="645"/>
        <end position="668"/>
    </location>
</feature>
<dbReference type="NCBIfam" id="TIGR03062">
    <property type="entry name" value="pip_yhgE_Cterm"/>
    <property type="match status" value="1"/>
</dbReference>
<dbReference type="Pfam" id="PF12698">
    <property type="entry name" value="ABC2_membrane_3"/>
    <property type="match status" value="1"/>
</dbReference>
<comment type="subcellular location">
    <subcellularLocation>
        <location evidence="1">Membrane</location>
        <topology evidence="1">Multi-pass membrane protein</topology>
    </subcellularLocation>
</comment>
<accession>S2W3M9</accession>
<organism evidence="8 9">
    <name type="scientific">Propionimicrobium lymphophilum ACS-093-V-SCH5</name>
    <dbReference type="NCBI Taxonomy" id="883161"/>
    <lineage>
        <taxon>Bacteria</taxon>
        <taxon>Bacillati</taxon>
        <taxon>Actinomycetota</taxon>
        <taxon>Actinomycetes</taxon>
        <taxon>Propionibacteriales</taxon>
        <taxon>Propionibacteriaceae</taxon>
        <taxon>Propionimicrobium</taxon>
    </lineage>
</organism>
<evidence type="ECO:0000256" key="4">
    <source>
        <dbReference type="ARBA" id="ARBA00023136"/>
    </source>
</evidence>
<keyword evidence="9" id="KW-1185">Reference proteome</keyword>
<dbReference type="GO" id="GO:0016020">
    <property type="term" value="C:membrane"/>
    <property type="evidence" value="ECO:0007669"/>
    <property type="project" value="UniProtKB-SubCell"/>
</dbReference>
<dbReference type="Gene3D" id="3.40.1710.10">
    <property type="entry name" value="abc type-2 transporter like domain"/>
    <property type="match status" value="1"/>
</dbReference>
<comment type="caution">
    <text evidence="8">The sequence shown here is derived from an EMBL/GenBank/DDBJ whole genome shotgun (WGS) entry which is preliminary data.</text>
</comment>
<dbReference type="STRING" id="883161.HMPREF9306_00498"/>
<dbReference type="InterPro" id="IPR011049">
    <property type="entry name" value="Serralysin-like_metalloprot_C"/>
</dbReference>
<proteinExistence type="predicted"/>
<keyword evidence="4 6" id="KW-0472">Membrane</keyword>
<evidence type="ECO:0000313" key="9">
    <source>
        <dbReference type="Proteomes" id="UP000014417"/>
    </source>
</evidence>
<evidence type="ECO:0000256" key="5">
    <source>
        <dbReference type="SAM" id="MobiDB-lite"/>
    </source>
</evidence>
<dbReference type="Gene3D" id="1.10.287.950">
    <property type="entry name" value="Methyl-accepting chemotaxis protein"/>
    <property type="match status" value="2"/>
</dbReference>
<evidence type="ECO:0000259" key="7">
    <source>
        <dbReference type="Pfam" id="PF12698"/>
    </source>
</evidence>
<feature type="transmembrane region" description="Helical" evidence="6">
    <location>
        <begin position="799"/>
        <end position="823"/>
    </location>
</feature>
<name>S2W3M9_9ACTN</name>
<dbReference type="InterPro" id="IPR017500">
    <property type="entry name" value="Phage_infect_YhgE_N"/>
</dbReference>
<dbReference type="OrthoDB" id="9811483at2"/>
<dbReference type="PATRIC" id="fig|883161.3.peg.500"/>
<protein>
    <submittedName>
        <fullName evidence="8">YhgE/Pip domain-containing protein</fullName>
    </submittedName>
</protein>
<dbReference type="SUPFAM" id="SSF58104">
    <property type="entry name" value="Methyl-accepting chemotaxis protein (MCP) signaling domain"/>
    <property type="match status" value="1"/>
</dbReference>
<feature type="region of interest" description="Disordered" evidence="5">
    <location>
        <begin position="580"/>
        <end position="600"/>
    </location>
</feature>
<dbReference type="InterPro" id="IPR017501">
    <property type="entry name" value="Phage_infect_YhgE_C"/>
</dbReference>
<dbReference type="PANTHER" id="PTHR43077">
    <property type="entry name" value="TRANSPORT PERMEASE YVFS-RELATED"/>
    <property type="match status" value="1"/>
</dbReference>
<dbReference type="InterPro" id="IPR051328">
    <property type="entry name" value="T7SS_ABC-Transporter"/>
</dbReference>
<reference evidence="8 9" key="1">
    <citation type="submission" date="2013-04" db="EMBL/GenBank/DDBJ databases">
        <title>The Genome Sequence of Propionimicrobium lymphophilum ACS-093-V-SCH5.</title>
        <authorList>
            <consortium name="The Broad Institute Genomics Platform"/>
            <person name="Earl A."/>
            <person name="Ward D."/>
            <person name="Feldgarden M."/>
            <person name="Gevers D."/>
            <person name="Saerens B."/>
            <person name="Vaneechoutte M."/>
            <person name="Walker B."/>
            <person name="Young S."/>
            <person name="Zeng Q."/>
            <person name="Gargeya S."/>
            <person name="Fitzgerald M."/>
            <person name="Haas B."/>
            <person name="Abouelleil A."/>
            <person name="Allen A.W."/>
            <person name="Alvarado L."/>
            <person name="Arachchi H.M."/>
            <person name="Berlin A.M."/>
            <person name="Chapman S.B."/>
            <person name="Gainer-Dewar J."/>
            <person name="Goldberg J."/>
            <person name="Griggs A."/>
            <person name="Gujja S."/>
            <person name="Hansen M."/>
            <person name="Howarth C."/>
            <person name="Imamovic A."/>
            <person name="Ireland A."/>
            <person name="Larimer J."/>
            <person name="McCowan C."/>
            <person name="Murphy C."/>
            <person name="Pearson M."/>
            <person name="Poon T.W."/>
            <person name="Priest M."/>
            <person name="Roberts A."/>
            <person name="Saif S."/>
            <person name="Shea T."/>
            <person name="Sisk P."/>
            <person name="Sykes S."/>
            <person name="Wortman J."/>
            <person name="Nusbaum C."/>
            <person name="Birren B."/>
        </authorList>
    </citation>
    <scope>NUCLEOTIDE SEQUENCE [LARGE SCALE GENOMIC DNA]</scope>
    <source>
        <strain evidence="8 9">ACS-093-V-SCH5</strain>
    </source>
</reference>
<dbReference type="GO" id="GO:0140359">
    <property type="term" value="F:ABC-type transporter activity"/>
    <property type="evidence" value="ECO:0007669"/>
    <property type="project" value="InterPro"/>
</dbReference>
<feature type="transmembrane region" description="Helical" evidence="6">
    <location>
        <begin position="714"/>
        <end position="738"/>
    </location>
</feature>
<sequence>MKKRKHLVANIVVVTALVLIPLLYASVLTSAYHDNTANISRVTAAVVNEDEPAQFEGQHLAVGQSLTEKLLAGDGGFSWKQMESQEADDALAEGKVRAVLKIPANFSAAVAGLGDFEKEPEATQLSLTTDDGVNYLSGTLAATVAANLENSLTSEIASQYIYNVLNGFGIVDEKLADAQNGVAQLSDGSARLTSGLSELENGAVRADAAGVRLADGATKIQNGADSLANGSVQLRDGLQASAPGAEKLADASGRLAQGTQTMNGYMPELVSATDRLASGSAKLVGGLASFAEALSRYTTGADQLAAGIGELNAKMPALQEGAAKLGQGSADLNSGLASLSDNSVVLAQKLGQAKAGASELQTGVTQAANSIQQLSNACAALHTGQDPICVSLANLNEQLPQAVAGTQKLTSGVAQVSQAAGQLSAGAKSLYSGSEALNQGVQSLVVAIGDEDDGLVEGVNRLNVGANKLVGPYDEQNKTRLNSSALIAGFSEISDGSSELASGMKALDSKVPRLANAANALGSGSQQIASGSAALASAQTRLLQGANDLAAGQGSLASGIGELSFGSRTLSEGLTSLKQASSTAKQGSGKIDDGLNSLKDGIQEGRQSLPKVSAEQAQDRADVAASAAQVNALRNNPVNSNGAGFAPMFMTLAMWVGGIGIFMVIPAVDRRLKNKPWRIAVGRTTGTAILLGVAQAVLISLGSNWLLGLGTENLPALVAVCLAGSLAFVIFNQACVAVFGFRGRFISLVLIVLQIGSMGATFPIETSPQFFQVIRPWLPMTYVSQGIRAAISGGGANNAISLALLFSAGMLLMSIALVSLATWRRWRYADKQEKLAVAS</sequence>
<dbReference type="InterPro" id="IPR013525">
    <property type="entry name" value="ABC2_TM"/>
</dbReference>
<keyword evidence="2 6" id="KW-0812">Transmembrane</keyword>
<dbReference type="HOGENOM" id="CLU_004534_1_0_11"/>
<feature type="transmembrane region" description="Helical" evidence="6">
    <location>
        <begin position="688"/>
        <end position="708"/>
    </location>
</feature>
<dbReference type="NCBIfam" id="TIGR03057">
    <property type="entry name" value="xxxLxxG_by_4"/>
    <property type="match status" value="2"/>
</dbReference>
<keyword evidence="3 6" id="KW-1133">Transmembrane helix</keyword>
<evidence type="ECO:0000313" key="8">
    <source>
        <dbReference type="EMBL" id="EPD33736.1"/>
    </source>
</evidence>
<dbReference type="EMBL" id="AGZR01000004">
    <property type="protein sequence ID" value="EPD33736.1"/>
    <property type="molecule type" value="Genomic_DNA"/>
</dbReference>
<dbReference type="AlphaFoldDB" id="S2W3M9"/>
<dbReference type="PANTHER" id="PTHR43077:SF5">
    <property type="entry name" value="PHAGE INFECTION PROTEIN"/>
    <property type="match status" value="1"/>
</dbReference>
<dbReference type="NCBIfam" id="TIGR03061">
    <property type="entry name" value="pip_yhgE_Nterm"/>
    <property type="match status" value="1"/>
</dbReference>
<feature type="domain" description="ABC-2 type transporter transmembrane" evidence="7">
    <location>
        <begin position="590"/>
        <end position="817"/>
    </location>
</feature>
<feature type="transmembrane region" description="Helical" evidence="6">
    <location>
        <begin position="745"/>
        <end position="764"/>
    </location>
</feature>
<dbReference type="SUPFAM" id="SSF101967">
    <property type="entry name" value="Adhesin YadA, collagen-binding domain"/>
    <property type="match status" value="1"/>
</dbReference>